<dbReference type="SUPFAM" id="SSF54695">
    <property type="entry name" value="POZ domain"/>
    <property type="match status" value="1"/>
</dbReference>
<reference evidence="4" key="2">
    <citation type="submission" date="2021-12" db="EMBL/GenBank/DDBJ databases">
        <title>Resequencing data analysis of finger millet.</title>
        <authorList>
            <person name="Hatakeyama M."/>
            <person name="Aluri S."/>
            <person name="Balachadran M.T."/>
            <person name="Sivarajan S.R."/>
            <person name="Poveda L."/>
            <person name="Shimizu-Inatsugi R."/>
            <person name="Schlapbach R."/>
            <person name="Sreeman S.M."/>
            <person name="Shimizu K.K."/>
        </authorList>
    </citation>
    <scope>NUCLEOTIDE SEQUENCE</scope>
</reference>
<accession>A0AAV5DHH2</accession>
<dbReference type="PROSITE" id="PS50097">
    <property type="entry name" value="BTB"/>
    <property type="match status" value="1"/>
</dbReference>
<dbReference type="CDD" id="cd00121">
    <property type="entry name" value="MATH"/>
    <property type="match status" value="1"/>
</dbReference>
<reference evidence="4" key="1">
    <citation type="journal article" date="2018" name="DNA Res.">
        <title>Multiple hybrid de novo genome assembly of finger millet, an orphan allotetraploid crop.</title>
        <authorList>
            <person name="Hatakeyama M."/>
            <person name="Aluri S."/>
            <person name="Balachadran M.T."/>
            <person name="Sivarajan S.R."/>
            <person name="Patrignani A."/>
            <person name="Gruter S."/>
            <person name="Poveda L."/>
            <person name="Shimizu-Inatsugi R."/>
            <person name="Baeten J."/>
            <person name="Francoijs K.J."/>
            <person name="Nataraja K.N."/>
            <person name="Reddy Y.A.N."/>
            <person name="Phadnis S."/>
            <person name="Ravikumar R.L."/>
            <person name="Schlapbach R."/>
            <person name="Sreeman S.M."/>
            <person name="Shimizu K.K."/>
        </authorList>
    </citation>
    <scope>NUCLEOTIDE SEQUENCE</scope>
</reference>
<dbReference type="EMBL" id="BQKI01000016">
    <property type="protein sequence ID" value="GJN09645.1"/>
    <property type="molecule type" value="Genomic_DNA"/>
</dbReference>
<comment type="caution">
    <text evidence="4">The sequence shown here is derived from an EMBL/GenBank/DDBJ whole genome shotgun (WGS) entry which is preliminary data.</text>
</comment>
<evidence type="ECO:0000313" key="5">
    <source>
        <dbReference type="Proteomes" id="UP001054889"/>
    </source>
</evidence>
<evidence type="ECO:0000259" key="3">
    <source>
        <dbReference type="PROSITE" id="PS50097"/>
    </source>
</evidence>
<dbReference type="InterPro" id="IPR008974">
    <property type="entry name" value="TRAF-like"/>
</dbReference>
<dbReference type="InterPro" id="IPR011333">
    <property type="entry name" value="SKP1/BTB/POZ_sf"/>
</dbReference>
<dbReference type="SUPFAM" id="SSF49599">
    <property type="entry name" value="TRAF domain-like"/>
    <property type="match status" value="1"/>
</dbReference>
<evidence type="ECO:0000256" key="2">
    <source>
        <dbReference type="ARBA" id="ARBA00010846"/>
    </source>
</evidence>
<dbReference type="InterPro" id="IPR056423">
    <property type="entry name" value="BACK_BPM_SPOP"/>
</dbReference>
<dbReference type="Gene3D" id="6.10.250.3030">
    <property type="match status" value="1"/>
</dbReference>
<sequence>MASTSTRRTILVFKFHSALGILYFSPNIGPCRSAVFASGGYDWCVHYQLVENDELYYLSLHLQLATRGARVTASAEFSLVDQLGASPPWKLLSMPPVEFDGDDQDYWNMHGQTLPKSVVDQAPGFGYNGLYCLVIEYAVNVVEPAPLSLPSSSSSSTSLGPSNKQVLPASDLMEQLRTMYQTGDGADVTFSVDGELFHAHKFILAARSPVFNKELYGWAKESTSRVVEVQEIKPNAFKALLLITPEDIDVKEDDDNNKRETVVNDLLEAADRFGVERLKLMCEHELCKAVSVKNMATMLNFADKHRCDALKDACVEFMATSDRWDARERLVQLSRCNPSILPELLDKSIKWARRRYVHDATRYAAVNLLIIQDDFQDDLLDKMLLIVA</sequence>
<dbReference type="Gene3D" id="3.30.710.10">
    <property type="entry name" value="Potassium Channel Kv1.1, Chain A"/>
    <property type="match status" value="1"/>
</dbReference>
<proteinExistence type="inferred from homology"/>
<protein>
    <recommendedName>
        <fullName evidence="3">BTB domain-containing protein</fullName>
    </recommendedName>
</protein>
<dbReference type="InterPro" id="IPR045005">
    <property type="entry name" value="BPM1-6"/>
</dbReference>
<feature type="domain" description="BTB" evidence="3">
    <location>
        <begin position="186"/>
        <end position="241"/>
    </location>
</feature>
<dbReference type="Pfam" id="PF24570">
    <property type="entry name" value="BACK_BPM_SPOP"/>
    <property type="match status" value="1"/>
</dbReference>
<keyword evidence="5" id="KW-1185">Reference proteome</keyword>
<dbReference type="Pfam" id="PF00651">
    <property type="entry name" value="BTB"/>
    <property type="match status" value="1"/>
</dbReference>
<evidence type="ECO:0000256" key="1">
    <source>
        <dbReference type="ARBA" id="ARBA00004906"/>
    </source>
</evidence>
<dbReference type="GO" id="GO:0016567">
    <property type="term" value="P:protein ubiquitination"/>
    <property type="evidence" value="ECO:0007669"/>
    <property type="project" value="InterPro"/>
</dbReference>
<comment type="similarity">
    <text evidence="2">Belongs to the Tdpoz family.</text>
</comment>
<evidence type="ECO:0000313" key="4">
    <source>
        <dbReference type="EMBL" id="GJN09645.1"/>
    </source>
</evidence>
<dbReference type="PANTHER" id="PTHR26379:SF474">
    <property type="entry name" value="OS08G0228200 PROTEIN"/>
    <property type="match status" value="1"/>
</dbReference>
<dbReference type="Proteomes" id="UP001054889">
    <property type="component" value="Unassembled WGS sequence"/>
</dbReference>
<dbReference type="Gene3D" id="2.60.210.10">
    <property type="entry name" value="Apoptosis, Tumor Necrosis Factor Receptor Associated Protein 2, Chain A"/>
    <property type="match status" value="1"/>
</dbReference>
<name>A0AAV5DHH2_ELECO</name>
<comment type="pathway">
    <text evidence="1">Protein modification; protein ubiquitination.</text>
</comment>
<dbReference type="AlphaFoldDB" id="A0AAV5DHH2"/>
<dbReference type="PANTHER" id="PTHR26379">
    <property type="entry name" value="BTB/POZ AND MATH DOMAIN-CONTAINING PROTEIN 1"/>
    <property type="match status" value="1"/>
</dbReference>
<dbReference type="SMART" id="SM00225">
    <property type="entry name" value="BTB"/>
    <property type="match status" value="1"/>
</dbReference>
<dbReference type="InterPro" id="IPR002083">
    <property type="entry name" value="MATH/TRAF_dom"/>
</dbReference>
<dbReference type="InterPro" id="IPR000210">
    <property type="entry name" value="BTB/POZ_dom"/>
</dbReference>
<gene>
    <name evidence="4" type="primary">ga27670</name>
    <name evidence="4" type="ORF">PR202_ga27670</name>
</gene>
<organism evidence="4 5">
    <name type="scientific">Eleusine coracana subsp. coracana</name>
    <dbReference type="NCBI Taxonomy" id="191504"/>
    <lineage>
        <taxon>Eukaryota</taxon>
        <taxon>Viridiplantae</taxon>
        <taxon>Streptophyta</taxon>
        <taxon>Embryophyta</taxon>
        <taxon>Tracheophyta</taxon>
        <taxon>Spermatophyta</taxon>
        <taxon>Magnoliopsida</taxon>
        <taxon>Liliopsida</taxon>
        <taxon>Poales</taxon>
        <taxon>Poaceae</taxon>
        <taxon>PACMAD clade</taxon>
        <taxon>Chloridoideae</taxon>
        <taxon>Cynodonteae</taxon>
        <taxon>Eleusininae</taxon>
        <taxon>Eleusine</taxon>
    </lineage>
</organism>